<sequence>MKLPLFSYLSLLVSIPAALAQVGKTGLDGRILPKFALEDATTITENIRAEFDRTAALIGAVALSNKVIDQLKKLNTYMDGTLFPAVNPQRFYPGTPGLLRARTCSERQDIFKAYENFFDALVVAREAAGAAVCRSTIKVNGCQVNAGVTSTAIDPLTAAAKAELDITTNNTRRLWDDTYNKYNSFKFFVYHCKARNNPAVCRAPGEECPPKPASCPVVCPCYYGFIDGKNPNKDQCFTDKNRVDEVGSVVGKSSRATFGWGNIKDCRECFPNDNPLPQCLSVL</sequence>
<keyword evidence="1" id="KW-0732">Signal</keyword>
<evidence type="ECO:0000313" key="2">
    <source>
        <dbReference type="EMBL" id="KAK6350392.1"/>
    </source>
</evidence>
<feature type="signal peptide" evidence="1">
    <location>
        <begin position="1"/>
        <end position="20"/>
    </location>
</feature>
<gene>
    <name evidence="2" type="ORF">TWF718_003584</name>
</gene>
<accession>A0AAN8N108</accession>
<dbReference type="Proteomes" id="UP001313282">
    <property type="component" value="Unassembled WGS sequence"/>
</dbReference>
<dbReference type="AlphaFoldDB" id="A0AAN8N108"/>
<keyword evidence="3" id="KW-1185">Reference proteome</keyword>
<organism evidence="2 3">
    <name type="scientific">Orbilia javanica</name>
    <dbReference type="NCBI Taxonomy" id="47235"/>
    <lineage>
        <taxon>Eukaryota</taxon>
        <taxon>Fungi</taxon>
        <taxon>Dikarya</taxon>
        <taxon>Ascomycota</taxon>
        <taxon>Pezizomycotina</taxon>
        <taxon>Orbiliomycetes</taxon>
        <taxon>Orbiliales</taxon>
        <taxon>Orbiliaceae</taxon>
        <taxon>Orbilia</taxon>
    </lineage>
</organism>
<dbReference type="EMBL" id="JAVHNR010000002">
    <property type="protein sequence ID" value="KAK6350392.1"/>
    <property type="molecule type" value="Genomic_DNA"/>
</dbReference>
<name>A0AAN8N108_9PEZI</name>
<evidence type="ECO:0000313" key="3">
    <source>
        <dbReference type="Proteomes" id="UP001313282"/>
    </source>
</evidence>
<proteinExistence type="predicted"/>
<comment type="caution">
    <text evidence="2">The sequence shown here is derived from an EMBL/GenBank/DDBJ whole genome shotgun (WGS) entry which is preliminary data.</text>
</comment>
<protein>
    <submittedName>
        <fullName evidence="2">Uncharacterized protein</fullName>
    </submittedName>
</protein>
<feature type="chain" id="PRO_5042976249" evidence="1">
    <location>
        <begin position="21"/>
        <end position="283"/>
    </location>
</feature>
<evidence type="ECO:0000256" key="1">
    <source>
        <dbReference type="SAM" id="SignalP"/>
    </source>
</evidence>
<reference evidence="2 3" key="1">
    <citation type="submission" date="2019-10" db="EMBL/GenBank/DDBJ databases">
        <authorList>
            <person name="Palmer J.M."/>
        </authorList>
    </citation>
    <scope>NUCLEOTIDE SEQUENCE [LARGE SCALE GENOMIC DNA]</scope>
    <source>
        <strain evidence="2 3">TWF718</strain>
    </source>
</reference>